<dbReference type="Pfam" id="PF18506">
    <property type="entry name" value="RelB-like"/>
    <property type="match status" value="1"/>
</dbReference>
<dbReference type="AlphaFoldDB" id="A0A0F6U6H6"/>
<dbReference type="HOGENOM" id="CLU_3345943_0_0_3"/>
<name>A0A0F6U6H6_MICAE</name>
<dbReference type="EMBL" id="CP011304">
    <property type="protein sequence ID" value="AKE65687.1"/>
    <property type="molecule type" value="Genomic_DNA"/>
</dbReference>
<proteinExistence type="predicted"/>
<dbReference type="Proteomes" id="UP000034103">
    <property type="component" value="Chromosome"/>
</dbReference>
<dbReference type="InterPro" id="IPR049537">
    <property type="entry name" value="RelB-like"/>
</dbReference>
<accession>A0A0F6U6H6</accession>
<evidence type="ECO:0000313" key="2">
    <source>
        <dbReference type="Proteomes" id="UP000034103"/>
    </source>
</evidence>
<reference evidence="1 2" key="1">
    <citation type="journal article" date="2015" name="Genome Announc.">
        <title>Complete Genome Sequence of Microcystis aeruginosa NIES-2549, a Bloom-Forming Cyanobacterium from Lake Kasumigaura, Japan.</title>
        <authorList>
            <person name="Yamaguchi H."/>
            <person name="Suzuki S."/>
            <person name="Tanabe Y."/>
            <person name="Osana Y."/>
            <person name="Shimura Y."/>
            <person name="Ishida K."/>
            <person name="Kawachi M."/>
        </authorList>
    </citation>
    <scope>NUCLEOTIDE SEQUENCE [LARGE SCALE GENOMIC DNA]</scope>
    <source>
        <strain evidence="1 2">NIES-2549</strain>
    </source>
</reference>
<organism evidence="1 2">
    <name type="scientific">Microcystis aeruginosa NIES-2549</name>
    <dbReference type="NCBI Taxonomy" id="1641812"/>
    <lineage>
        <taxon>Bacteria</taxon>
        <taxon>Bacillati</taxon>
        <taxon>Cyanobacteriota</taxon>
        <taxon>Cyanophyceae</taxon>
        <taxon>Oscillatoriophycideae</taxon>
        <taxon>Chroococcales</taxon>
        <taxon>Microcystaceae</taxon>
        <taxon>Microcystis</taxon>
    </lineage>
</organism>
<evidence type="ECO:0000313" key="1">
    <source>
        <dbReference type="EMBL" id="AKE65687.1"/>
    </source>
</evidence>
<dbReference type="PATRIC" id="fig|1641812.3.peg.3456"/>
<sequence>MYRRENQMLEITKNYVLDEDQKLIAVKILIAEFEKIA</sequence>
<protein>
    <submittedName>
        <fullName evidence="1">Uncharacterized protein</fullName>
    </submittedName>
</protein>
<gene>
    <name evidence="1" type="ORF">MYAER_3349</name>
</gene>